<dbReference type="PANTHER" id="PTHR38687">
    <property type="entry name" value="CELL DIVISION PROTEIN DEDD-RELATED"/>
    <property type="match status" value="1"/>
</dbReference>
<dbReference type="GO" id="GO:0042834">
    <property type="term" value="F:peptidoglycan binding"/>
    <property type="evidence" value="ECO:0007669"/>
    <property type="project" value="InterPro"/>
</dbReference>
<feature type="transmembrane region" description="Helical" evidence="1">
    <location>
        <begin position="7"/>
        <end position="27"/>
    </location>
</feature>
<dbReference type="Pfam" id="PF05036">
    <property type="entry name" value="SPOR"/>
    <property type="match status" value="1"/>
</dbReference>
<organism evidence="3">
    <name type="scientific">hydrothermal vent metagenome</name>
    <dbReference type="NCBI Taxonomy" id="652676"/>
    <lineage>
        <taxon>unclassified sequences</taxon>
        <taxon>metagenomes</taxon>
        <taxon>ecological metagenomes</taxon>
    </lineage>
</organism>
<keyword evidence="1" id="KW-0812">Transmembrane</keyword>
<dbReference type="AlphaFoldDB" id="A0A3B0VTY8"/>
<dbReference type="GO" id="GO:0032506">
    <property type="term" value="P:cytokinetic process"/>
    <property type="evidence" value="ECO:0007669"/>
    <property type="project" value="TreeGrafter"/>
</dbReference>
<dbReference type="InterPro" id="IPR052521">
    <property type="entry name" value="Cell_div_SPOR-domain"/>
</dbReference>
<dbReference type="InterPro" id="IPR036680">
    <property type="entry name" value="SPOR-like_sf"/>
</dbReference>
<dbReference type="PANTHER" id="PTHR38687:SF1">
    <property type="entry name" value="CELL DIVISION PROTEIN DEDD"/>
    <property type="match status" value="1"/>
</dbReference>
<evidence type="ECO:0000313" key="3">
    <source>
        <dbReference type="EMBL" id="VAW47115.1"/>
    </source>
</evidence>
<name>A0A3B0VTY8_9ZZZZ</name>
<dbReference type="PROSITE" id="PS51724">
    <property type="entry name" value="SPOR"/>
    <property type="match status" value="1"/>
</dbReference>
<dbReference type="SUPFAM" id="SSF110997">
    <property type="entry name" value="Sporulation related repeat"/>
    <property type="match status" value="1"/>
</dbReference>
<keyword evidence="1" id="KW-1133">Transmembrane helix</keyword>
<sequence length="163" mass="18615">MDEVSKFRLTGAIIWLVLLVVLSPIWFGEPVHFKPDHYVLPDKSAERPLLKRVGEPLEGASHPVVGLPEQKIATKNVRQEEVKVDKSPKKQWIVRIIAYKNMKDANGLLGRLEMDYEVMIKSFENSGMHSVRVGPYFSKAKAEQARQKLDKMLHTQAEVVQLK</sequence>
<dbReference type="InterPro" id="IPR007730">
    <property type="entry name" value="SPOR-like_dom"/>
</dbReference>
<reference evidence="3" key="1">
    <citation type="submission" date="2018-06" db="EMBL/GenBank/DDBJ databases">
        <authorList>
            <person name="Zhirakovskaya E."/>
        </authorList>
    </citation>
    <scope>NUCLEOTIDE SEQUENCE</scope>
</reference>
<gene>
    <name evidence="3" type="ORF">MNBD_GAMMA04-1524</name>
</gene>
<dbReference type="Gene3D" id="3.30.70.1070">
    <property type="entry name" value="Sporulation related repeat"/>
    <property type="match status" value="1"/>
</dbReference>
<keyword evidence="1" id="KW-0472">Membrane</keyword>
<dbReference type="GO" id="GO:0030428">
    <property type="term" value="C:cell septum"/>
    <property type="evidence" value="ECO:0007669"/>
    <property type="project" value="TreeGrafter"/>
</dbReference>
<dbReference type="GO" id="GO:0032153">
    <property type="term" value="C:cell division site"/>
    <property type="evidence" value="ECO:0007669"/>
    <property type="project" value="TreeGrafter"/>
</dbReference>
<protein>
    <recommendedName>
        <fullName evidence="2">SPOR domain-containing protein</fullName>
    </recommendedName>
</protein>
<evidence type="ECO:0000256" key="1">
    <source>
        <dbReference type="SAM" id="Phobius"/>
    </source>
</evidence>
<dbReference type="EMBL" id="UOFB01000178">
    <property type="protein sequence ID" value="VAW47115.1"/>
    <property type="molecule type" value="Genomic_DNA"/>
</dbReference>
<feature type="domain" description="SPOR" evidence="2">
    <location>
        <begin position="86"/>
        <end position="162"/>
    </location>
</feature>
<accession>A0A3B0VTY8</accession>
<proteinExistence type="predicted"/>
<evidence type="ECO:0000259" key="2">
    <source>
        <dbReference type="PROSITE" id="PS51724"/>
    </source>
</evidence>